<dbReference type="RefSeq" id="WP_125672639.1">
    <property type="nucleotide sequence ID" value="NZ_RCOS01000160.1"/>
</dbReference>
<name>A0A429GEV0_9CREN</name>
<organism evidence="3 4">
    <name type="scientific">Candidatus Methanodesulfokora washburnensis</name>
    <dbReference type="NCBI Taxonomy" id="2478471"/>
    <lineage>
        <taxon>Archaea</taxon>
        <taxon>Thermoproteota</taxon>
        <taxon>Candidatus Korarchaeia</taxon>
        <taxon>Candidatus Korarchaeia incertae sedis</taxon>
        <taxon>Candidatus Methanodesulfokora</taxon>
    </lineage>
</organism>
<dbReference type="Pfam" id="PF01266">
    <property type="entry name" value="DAO"/>
    <property type="match status" value="1"/>
</dbReference>
<dbReference type="Gene3D" id="3.30.9.10">
    <property type="entry name" value="D-Amino Acid Oxidase, subunit A, domain 2"/>
    <property type="match status" value="1"/>
</dbReference>
<dbReference type="Gene3D" id="1.10.10.1100">
    <property type="entry name" value="BFD-like [2Fe-2S]-binding domain"/>
    <property type="match status" value="1"/>
</dbReference>
<evidence type="ECO:0000313" key="3">
    <source>
        <dbReference type="EMBL" id="RSN72332.1"/>
    </source>
</evidence>
<comment type="caution">
    <text evidence="3">The sequence shown here is derived from an EMBL/GenBank/DDBJ whole genome shotgun (WGS) entry which is preliminary data.</text>
</comment>
<dbReference type="InterPro" id="IPR052745">
    <property type="entry name" value="G3P_Oxidase/Oxidoreductase"/>
</dbReference>
<proteinExistence type="predicted"/>
<keyword evidence="4" id="KW-1185">Reference proteome</keyword>
<dbReference type="CDD" id="cd19946">
    <property type="entry name" value="GlpA-like_Fer2_BFD-like"/>
    <property type="match status" value="1"/>
</dbReference>
<evidence type="ECO:0000259" key="1">
    <source>
        <dbReference type="Pfam" id="PF01266"/>
    </source>
</evidence>
<dbReference type="InterPro" id="IPR036188">
    <property type="entry name" value="FAD/NAD-bd_sf"/>
</dbReference>
<dbReference type="AlphaFoldDB" id="A0A429GEV0"/>
<dbReference type="Gene3D" id="3.50.50.60">
    <property type="entry name" value="FAD/NAD(P)-binding domain"/>
    <property type="match status" value="1"/>
</dbReference>
<dbReference type="OrthoDB" id="2001at2157"/>
<dbReference type="Proteomes" id="UP000277582">
    <property type="component" value="Unassembled WGS sequence"/>
</dbReference>
<dbReference type="EMBL" id="RCOS01000160">
    <property type="protein sequence ID" value="RSN72332.1"/>
    <property type="molecule type" value="Genomic_DNA"/>
</dbReference>
<dbReference type="PANTHER" id="PTHR42720">
    <property type="entry name" value="GLYCEROL-3-PHOSPHATE DEHYDROGENASE"/>
    <property type="match status" value="1"/>
</dbReference>
<evidence type="ECO:0000259" key="2">
    <source>
        <dbReference type="Pfam" id="PF04324"/>
    </source>
</evidence>
<dbReference type="InterPro" id="IPR041854">
    <property type="entry name" value="BFD-like_2Fe2S-bd_dom_sf"/>
</dbReference>
<sequence length="462" mass="51221">MNRYDVIIIGAGITGLMTAYKLAHHDLKIIVVEANPEPGWGVSKGHAAVVHVVQLPFSSKKSKMAREGNKMMEDICRELGVRLERTSTLIVATKIHHLLALPFMALYLRLNLGRDFPVKLRGRRYLRHEEPNLTERALGAIEIYGYGVVDSFDLIYALYEFSAANGAEFLFGERVIDVEIGNDEIKVKTDKDRLLTSNFLVNAGGLWADEIAGLTGDEITFELGKGVILVFDRRQTKRLISPAYLKPDPKTKGGAIMFTVEGRGLWGPNLRTAKNKEDVTVEEEDIKALTDKFGPLLKEDLGISIKAYAGIRPIPPENDFRITYSSRSRRIVHILGTESPAYTASPAIAEKVVSMLASSGLRLVPKKKVFPREPFPRIRDNPEGGKGEIVCLCSMVTEEEIREAVRRGSKTLQGVMFRTGAGMGICQGGRCMAEIVRIIAEELGTDVEEVTLRGGNTWIVRK</sequence>
<dbReference type="Pfam" id="PF04324">
    <property type="entry name" value="Fer2_BFD"/>
    <property type="match status" value="1"/>
</dbReference>
<protein>
    <submittedName>
        <fullName evidence="3">FAD/NAD(P)-binding oxidoreductase</fullName>
    </submittedName>
</protein>
<feature type="domain" description="BFD-like [2Fe-2S]-binding" evidence="2">
    <location>
        <begin position="389"/>
        <end position="441"/>
    </location>
</feature>
<evidence type="ECO:0000313" key="4">
    <source>
        <dbReference type="Proteomes" id="UP000277582"/>
    </source>
</evidence>
<dbReference type="InterPro" id="IPR007419">
    <property type="entry name" value="BFD-like_2Fe2S-bd_dom"/>
</dbReference>
<gene>
    <name evidence="3" type="ORF">D6D85_14390</name>
</gene>
<accession>A0A429GEV0</accession>
<dbReference type="InterPro" id="IPR006076">
    <property type="entry name" value="FAD-dep_OxRdtase"/>
</dbReference>
<dbReference type="PANTHER" id="PTHR42720:SF1">
    <property type="entry name" value="GLYCEROL 3-PHOSPHATE OXIDASE"/>
    <property type="match status" value="1"/>
</dbReference>
<dbReference type="SUPFAM" id="SSF51905">
    <property type="entry name" value="FAD/NAD(P)-binding domain"/>
    <property type="match status" value="1"/>
</dbReference>
<reference evidence="3 4" key="1">
    <citation type="submission" date="2018-10" db="EMBL/GenBank/DDBJ databases">
        <title>Co-occurring genomic capacity for anaerobic methane metabolism and dissimilatory sulfite reduction discovered in the Korarchaeota.</title>
        <authorList>
            <person name="Mckay L.J."/>
            <person name="Dlakic M."/>
            <person name="Fields M.W."/>
            <person name="Delmont T.O."/>
            <person name="Eren A.M."/>
            <person name="Jay Z.J."/>
            <person name="Klingelsmith K.B."/>
            <person name="Rusch D.B."/>
            <person name="Inskeep W.P."/>
        </authorList>
    </citation>
    <scope>NUCLEOTIDE SEQUENCE [LARGE SCALE GENOMIC DNA]</scope>
    <source>
        <strain evidence="3 4">MDKW</strain>
    </source>
</reference>
<feature type="domain" description="FAD dependent oxidoreductase" evidence="1">
    <location>
        <begin position="5"/>
        <end position="353"/>
    </location>
</feature>